<organism evidence="1 2">
    <name type="scientific">Chryseobacterium muglaense</name>
    <dbReference type="NCBI Taxonomy" id="2893752"/>
    <lineage>
        <taxon>Bacteria</taxon>
        <taxon>Pseudomonadati</taxon>
        <taxon>Bacteroidota</taxon>
        <taxon>Flavobacteriia</taxon>
        <taxon>Flavobacteriales</taxon>
        <taxon>Weeksellaceae</taxon>
        <taxon>Chryseobacterium group</taxon>
        <taxon>Chryseobacterium</taxon>
    </lineage>
</organism>
<evidence type="ECO:0000313" key="2">
    <source>
        <dbReference type="Proteomes" id="UP001107960"/>
    </source>
</evidence>
<gene>
    <name evidence="1" type="ORF">LNP80_22870</name>
</gene>
<dbReference type="Proteomes" id="UP001107960">
    <property type="component" value="Unassembled WGS sequence"/>
</dbReference>
<evidence type="ECO:0000313" key="1">
    <source>
        <dbReference type="EMBL" id="MCC9037058.1"/>
    </source>
</evidence>
<sequence length="100" mass="11551">MENTLETGVILATNSVKMTMAQNPQFSIFCQNCLKNHKSGIWGDLEIEDKESNDFALENNERILSAYKFPPEIKIKNEVKIWILTEHDRSVTTILFPSEY</sequence>
<dbReference type="RefSeq" id="WP_229986529.1">
    <property type="nucleotide sequence ID" value="NZ_JAJJML010000002.1"/>
</dbReference>
<accession>A0A9Q3YTZ4</accession>
<proteinExistence type="predicted"/>
<reference evidence="1" key="1">
    <citation type="submission" date="2021-11" db="EMBL/GenBank/DDBJ databases">
        <title>Description of novel Chryseobacterium species.</title>
        <authorList>
            <person name="Saticioglu I.B."/>
            <person name="Ay H."/>
            <person name="Altun S."/>
            <person name="Duman M."/>
        </authorList>
    </citation>
    <scope>NUCLEOTIDE SEQUENCE</scope>
    <source>
        <strain evidence="1">C-39</strain>
    </source>
</reference>
<evidence type="ECO:0008006" key="3">
    <source>
        <dbReference type="Google" id="ProtNLM"/>
    </source>
</evidence>
<protein>
    <recommendedName>
        <fullName evidence="3">Type I restriction endonuclease subunit M</fullName>
    </recommendedName>
</protein>
<comment type="caution">
    <text evidence="1">The sequence shown here is derived from an EMBL/GenBank/DDBJ whole genome shotgun (WGS) entry which is preliminary data.</text>
</comment>
<dbReference type="AlphaFoldDB" id="A0A9Q3YTZ4"/>
<name>A0A9Q3YTZ4_9FLAO</name>
<dbReference type="EMBL" id="JAJJML010000002">
    <property type="protein sequence ID" value="MCC9037058.1"/>
    <property type="molecule type" value="Genomic_DNA"/>
</dbReference>